<dbReference type="AlphaFoldDB" id="A0A9D4HCP9"/>
<reference evidence="1" key="1">
    <citation type="journal article" date="2019" name="bioRxiv">
        <title>The Genome of the Zebra Mussel, Dreissena polymorpha: A Resource for Invasive Species Research.</title>
        <authorList>
            <person name="McCartney M.A."/>
            <person name="Auch B."/>
            <person name="Kono T."/>
            <person name="Mallez S."/>
            <person name="Zhang Y."/>
            <person name="Obille A."/>
            <person name="Becker A."/>
            <person name="Abrahante J.E."/>
            <person name="Garbe J."/>
            <person name="Badalamenti J.P."/>
            <person name="Herman A."/>
            <person name="Mangelson H."/>
            <person name="Liachko I."/>
            <person name="Sullivan S."/>
            <person name="Sone E.D."/>
            <person name="Koren S."/>
            <person name="Silverstein K.A.T."/>
            <person name="Beckman K.B."/>
            <person name="Gohl D.M."/>
        </authorList>
    </citation>
    <scope>NUCLEOTIDE SEQUENCE</scope>
    <source>
        <strain evidence="1">Duluth1</strain>
        <tissue evidence="1">Whole animal</tissue>
    </source>
</reference>
<proteinExistence type="predicted"/>
<organism evidence="1 2">
    <name type="scientific">Dreissena polymorpha</name>
    <name type="common">Zebra mussel</name>
    <name type="synonym">Mytilus polymorpha</name>
    <dbReference type="NCBI Taxonomy" id="45954"/>
    <lineage>
        <taxon>Eukaryota</taxon>
        <taxon>Metazoa</taxon>
        <taxon>Spiralia</taxon>
        <taxon>Lophotrochozoa</taxon>
        <taxon>Mollusca</taxon>
        <taxon>Bivalvia</taxon>
        <taxon>Autobranchia</taxon>
        <taxon>Heteroconchia</taxon>
        <taxon>Euheterodonta</taxon>
        <taxon>Imparidentia</taxon>
        <taxon>Neoheterodontei</taxon>
        <taxon>Myida</taxon>
        <taxon>Dreissenoidea</taxon>
        <taxon>Dreissenidae</taxon>
        <taxon>Dreissena</taxon>
    </lineage>
</organism>
<gene>
    <name evidence="1" type="ORF">DPMN_057866</name>
</gene>
<comment type="caution">
    <text evidence="1">The sequence shown here is derived from an EMBL/GenBank/DDBJ whole genome shotgun (WGS) entry which is preliminary data.</text>
</comment>
<dbReference type="EMBL" id="JAIWYP010000013">
    <property type="protein sequence ID" value="KAH3715160.1"/>
    <property type="molecule type" value="Genomic_DNA"/>
</dbReference>
<name>A0A9D4HCP9_DREPO</name>
<keyword evidence="2" id="KW-1185">Reference proteome</keyword>
<evidence type="ECO:0000313" key="2">
    <source>
        <dbReference type="Proteomes" id="UP000828390"/>
    </source>
</evidence>
<protein>
    <submittedName>
        <fullName evidence="1">Uncharacterized protein</fullName>
    </submittedName>
</protein>
<sequence length="68" mass="7851">MTLYKHELSPVFPEDDSNIFFLSLPFPFFTDAYEQGKLLSCEESADKLVIVLDRNDYKSGSHIDVYDV</sequence>
<evidence type="ECO:0000313" key="1">
    <source>
        <dbReference type="EMBL" id="KAH3715160.1"/>
    </source>
</evidence>
<dbReference type="Proteomes" id="UP000828390">
    <property type="component" value="Unassembled WGS sequence"/>
</dbReference>
<reference evidence="1" key="2">
    <citation type="submission" date="2020-11" db="EMBL/GenBank/DDBJ databases">
        <authorList>
            <person name="McCartney M.A."/>
            <person name="Auch B."/>
            <person name="Kono T."/>
            <person name="Mallez S."/>
            <person name="Becker A."/>
            <person name="Gohl D.M."/>
            <person name="Silverstein K.A.T."/>
            <person name="Koren S."/>
            <person name="Bechman K.B."/>
            <person name="Herman A."/>
            <person name="Abrahante J.E."/>
            <person name="Garbe J."/>
        </authorList>
    </citation>
    <scope>NUCLEOTIDE SEQUENCE</scope>
    <source>
        <strain evidence="1">Duluth1</strain>
        <tissue evidence="1">Whole animal</tissue>
    </source>
</reference>
<accession>A0A9D4HCP9</accession>